<evidence type="ECO:0000313" key="4">
    <source>
        <dbReference type="Proteomes" id="UP000237819"/>
    </source>
</evidence>
<dbReference type="GO" id="GO:0016853">
    <property type="term" value="F:isomerase activity"/>
    <property type="evidence" value="ECO:0007669"/>
    <property type="project" value="UniProtKB-KW"/>
</dbReference>
<dbReference type="GO" id="GO:0005975">
    <property type="term" value="P:carbohydrate metabolic process"/>
    <property type="evidence" value="ECO:0007669"/>
    <property type="project" value="InterPro"/>
</dbReference>
<dbReference type="FunFam" id="1.50.10.10:FF:000021">
    <property type="entry name" value="N-acylglucosamine 2-epimerase"/>
    <property type="match status" value="1"/>
</dbReference>
<dbReference type="SUPFAM" id="SSF48208">
    <property type="entry name" value="Six-hairpin glycosidases"/>
    <property type="match status" value="1"/>
</dbReference>
<proteinExistence type="inferred from homology"/>
<dbReference type="PANTHER" id="PTHR15108">
    <property type="entry name" value="N-ACYLGLUCOSAMINE-2-EPIMERASE"/>
    <property type="match status" value="1"/>
</dbReference>
<dbReference type="Pfam" id="PF07221">
    <property type="entry name" value="GlcNAc_2-epim"/>
    <property type="match status" value="1"/>
</dbReference>
<dbReference type="InterPro" id="IPR010819">
    <property type="entry name" value="AGE/CE"/>
</dbReference>
<sequence>MNNPRRQNLISVYRDGLLNDVVPFWLRHAADQEHGGIMTAVNQDGSRLDTDKGVWQQGRFAWLMGKLYNQVEAREEWLTQAKRTVEFIERHCFDPEDGRMWFHVTREGAPIRKRRYAYSESFAAIAFGEYAKATGDDYYAERARELFLQFINHNLNPRGVTPKFTDVRPTRGIGFPMIAMNTAQELRESIDLPEAHEWIDRSVDAIRDFHVKDEIECVMETVGVGGEILDHFDGRTLNPGHAIEAAWFIMQEGAYRDDDSLIQLGCKMLDWMWRRGWDQQYGGLLYFVDLRGLPVQDYWHDMKFWWPQNETIIATLMAYHLTGDEKYAAWNQQAHDWAYRHFPDHEHGEWFGYLHRDGSVSTSLKGNLWKGPFHLPRMQLICWKLLAAAEAAPQPSAAISNLAD</sequence>
<dbReference type="Gene3D" id="1.50.10.10">
    <property type="match status" value="1"/>
</dbReference>
<evidence type="ECO:0000256" key="2">
    <source>
        <dbReference type="ARBA" id="ARBA00023235"/>
    </source>
</evidence>
<dbReference type="InterPro" id="IPR008928">
    <property type="entry name" value="6-hairpin_glycosidase_sf"/>
</dbReference>
<dbReference type="AlphaFoldDB" id="A0A2S8GMQ3"/>
<evidence type="ECO:0000256" key="1">
    <source>
        <dbReference type="ARBA" id="ARBA00008558"/>
    </source>
</evidence>
<reference evidence="3 4" key="1">
    <citation type="submission" date="2018-02" db="EMBL/GenBank/DDBJ databases">
        <title>Comparative genomes isolates from brazilian mangrove.</title>
        <authorList>
            <person name="Araujo J.E."/>
            <person name="Taketani R.G."/>
            <person name="Silva M.C.P."/>
            <person name="Loureco M.V."/>
            <person name="Andreote F.D."/>
        </authorList>
    </citation>
    <scope>NUCLEOTIDE SEQUENCE [LARGE SCALE GENOMIC DNA]</scope>
    <source>
        <strain evidence="3 4">Nap-Phe MGV</strain>
    </source>
</reference>
<dbReference type="Proteomes" id="UP000237819">
    <property type="component" value="Unassembled WGS sequence"/>
</dbReference>
<accession>A0A2S8GMQ3</accession>
<name>A0A2S8GMQ3_9BACT</name>
<keyword evidence="2" id="KW-0413">Isomerase</keyword>
<organism evidence="3 4">
    <name type="scientific">Blastopirellula marina</name>
    <dbReference type="NCBI Taxonomy" id="124"/>
    <lineage>
        <taxon>Bacteria</taxon>
        <taxon>Pseudomonadati</taxon>
        <taxon>Planctomycetota</taxon>
        <taxon>Planctomycetia</taxon>
        <taxon>Pirellulales</taxon>
        <taxon>Pirellulaceae</taxon>
        <taxon>Blastopirellula</taxon>
    </lineage>
</organism>
<dbReference type="InterPro" id="IPR012341">
    <property type="entry name" value="6hp_glycosidase-like_sf"/>
</dbReference>
<comment type="similarity">
    <text evidence="1">Belongs to the N-acylglucosamine 2-epimerase family.</text>
</comment>
<protein>
    <submittedName>
        <fullName evidence="3">N-acylglucosamine 2-epimerase</fullName>
    </submittedName>
</protein>
<dbReference type="EMBL" id="PUHZ01000013">
    <property type="protein sequence ID" value="PQO45705.1"/>
    <property type="molecule type" value="Genomic_DNA"/>
</dbReference>
<gene>
    <name evidence="3" type="ORF">C5Y93_12300</name>
</gene>
<dbReference type="OrthoDB" id="5141876at2"/>
<evidence type="ECO:0000313" key="3">
    <source>
        <dbReference type="EMBL" id="PQO45705.1"/>
    </source>
</evidence>
<comment type="caution">
    <text evidence="3">The sequence shown here is derived from an EMBL/GenBank/DDBJ whole genome shotgun (WGS) entry which is preliminary data.</text>
</comment>
<dbReference type="RefSeq" id="WP_105335729.1">
    <property type="nucleotide sequence ID" value="NZ_PUHZ01000013.1"/>
</dbReference>